<keyword evidence="1" id="KW-0812">Transmembrane</keyword>
<dbReference type="InterPro" id="IPR029787">
    <property type="entry name" value="Nucleotide_cyclase"/>
</dbReference>
<dbReference type="SMART" id="SM00471">
    <property type="entry name" value="HDc"/>
    <property type="match status" value="1"/>
</dbReference>
<accession>A0A1X9MGW4</accession>
<evidence type="ECO:0000259" key="2">
    <source>
        <dbReference type="PROSITE" id="PS50887"/>
    </source>
</evidence>
<sequence length="604" mass="69611">MNNHGVFNKSSNIYVLIISMLGCSLFLLLGDFQLTYSSYEWTIILSLTIVNVLCKHFTILIPPKGNALAMDSTIYLVSIFIFGLNFSLTLLLMSSVIVAIYQVKTAWWKHLFNFSSFTLMIIAGYYVYIATGGEVGAVGFPYMHSYVLAMIVYMLLNIFVIGMFFWFISNDPLLQIVKVFLKESIFSYFSILILSLILGILLLHQPIIGLILFTAVILMLSLAFKQHFKLYEEASKKANRDDLTGLYNHGYFKETFETIMKTQEMKRLSLAMIDIDDFKKYNDCHGHLQGDELLKHFGRLLKEGCSPYNYTYARYGGEEFVILMPEKDAFEAYQFLNGLRKKINDSYFKGVEVLPHGCLSFSGGIVTHEGERYDTSELLDRADQALYHAKAQGKNNVHLYDENDVYQKSLNEEKNIELLEQQVRIFLSKDVYTYKHSKRVFRYAVNFAQKLRLSEREGKVLILGALIHDIGKIEISRDILNKKGKLDPDEWEIMKKHVTWGKDIISTNKALSELVPLVELHHERYDGKGYPHGLQGESIPKLARILCIIDSFDAMTTERPYQATKSYEEAIQELRKCSGQQFDPQFVEPFIEMIEEKYPFEKVV</sequence>
<dbReference type="InterPro" id="IPR000160">
    <property type="entry name" value="GGDEF_dom"/>
</dbReference>
<dbReference type="SMART" id="SM00267">
    <property type="entry name" value="GGDEF"/>
    <property type="match status" value="1"/>
</dbReference>
<dbReference type="InterPro" id="IPR006675">
    <property type="entry name" value="HDIG_dom"/>
</dbReference>
<reference evidence="4 5" key="1">
    <citation type="submission" date="2017-04" db="EMBL/GenBank/DDBJ databases">
        <title>Bacillus krulwichiae AM31D Genome sequencing and assembly.</title>
        <authorList>
            <person name="Krulwich T.A."/>
            <person name="Anastor L."/>
            <person name="Ehrlich R."/>
            <person name="Ehrlich G.D."/>
            <person name="Janto B."/>
        </authorList>
    </citation>
    <scope>NUCLEOTIDE SEQUENCE [LARGE SCALE GENOMIC DNA]</scope>
    <source>
        <strain evidence="4 5">AM31D</strain>
    </source>
</reference>
<feature type="transmembrane region" description="Helical" evidence="1">
    <location>
        <begin position="12"/>
        <end position="29"/>
    </location>
</feature>
<dbReference type="PANTHER" id="PTHR43155">
    <property type="entry name" value="CYCLIC DI-GMP PHOSPHODIESTERASE PA4108-RELATED"/>
    <property type="match status" value="1"/>
</dbReference>
<dbReference type="FunFam" id="3.30.70.270:FF:000001">
    <property type="entry name" value="Diguanylate cyclase domain protein"/>
    <property type="match status" value="1"/>
</dbReference>
<dbReference type="InterPro" id="IPR037522">
    <property type="entry name" value="HD_GYP_dom"/>
</dbReference>
<feature type="transmembrane region" description="Helical" evidence="1">
    <location>
        <begin position="180"/>
        <end position="201"/>
    </location>
</feature>
<dbReference type="PROSITE" id="PS50887">
    <property type="entry name" value="GGDEF"/>
    <property type="match status" value="1"/>
</dbReference>
<dbReference type="KEGG" id="bkw:BkAM31D_24045"/>
<keyword evidence="5" id="KW-1185">Reference proteome</keyword>
<dbReference type="PANTHER" id="PTHR43155:SF2">
    <property type="entry name" value="CYCLIC DI-GMP PHOSPHODIESTERASE PA4108"/>
    <property type="match status" value="1"/>
</dbReference>
<dbReference type="EMBL" id="CP020814">
    <property type="protein sequence ID" value="ARK32678.1"/>
    <property type="molecule type" value="Genomic_DNA"/>
</dbReference>
<dbReference type="InterPro" id="IPR003607">
    <property type="entry name" value="HD/PDEase_dom"/>
</dbReference>
<feature type="domain" description="GGDEF" evidence="2">
    <location>
        <begin position="266"/>
        <end position="402"/>
    </location>
</feature>
<dbReference type="Gene3D" id="1.10.3210.10">
    <property type="entry name" value="Hypothetical protein af1432"/>
    <property type="match status" value="1"/>
</dbReference>
<evidence type="ECO:0000256" key="1">
    <source>
        <dbReference type="SAM" id="Phobius"/>
    </source>
</evidence>
<feature type="transmembrane region" description="Helical" evidence="1">
    <location>
        <begin position="143"/>
        <end position="168"/>
    </location>
</feature>
<dbReference type="RefSeq" id="WP_066154707.1">
    <property type="nucleotide sequence ID" value="NZ_CP020814.1"/>
</dbReference>
<dbReference type="PROSITE" id="PS51832">
    <property type="entry name" value="HD_GYP"/>
    <property type="match status" value="1"/>
</dbReference>
<dbReference type="SUPFAM" id="SSF109604">
    <property type="entry name" value="HD-domain/PDEase-like"/>
    <property type="match status" value="1"/>
</dbReference>
<name>A0A1X9MGW4_9BACI</name>
<feature type="transmembrane region" description="Helical" evidence="1">
    <location>
        <begin position="111"/>
        <end position="131"/>
    </location>
</feature>
<organism evidence="4 5">
    <name type="scientific">Halalkalibacter krulwichiae</name>
    <dbReference type="NCBI Taxonomy" id="199441"/>
    <lineage>
        <taxon>Bacteria</taxon>
        <taxon>Bacillati</taxon>
        <taxon>Bacillota</taxon>
        <taxon>Bacilli</taxon>
        <taxon>Bacillales</taxon>
        <taxon>Bacillaceae</taxon>
        <taxon>Halalkalibacter</taxon>
    </lineage>
</organism>
<dbReference type="NCBIfam" id="TIGR00277">
    <property type="entry name" value="HDIG"/>
    <property type="match status" value="1"/>
</dbReference>
<dbReference type="NCBIfam" id="TIGR00254">
    <property type="entry name" value="GGDEF"/>
    <property type="match status" value="1"/>
</dbReference>
<dbReference type="STRING" id="199441.BkAM31D_24045"/>
<evidence type="ECO:0000259" key="3">
    <source>
        <dbReference type="PROSITE" id="PS51832"/>
    </source>
</evidence>
<dbReference type="Gene3D" id="3.30.70.270">
    <property type="match status" value="1"/>
</dbReference>
<dbReference type="AlphaFoldDB" id="A0A1X9MGW4"/>
<evidence type="ECO:0000313" key="4">
    <source>
        <dbReference type="EMBL" id="ARK32678.1"/>
    </source>
</evidence>
<keyword evidence="4" id="KW-0378">Hydrolase</keyword>
<proteinExistence type="predicted"/>
<keyword evidence="1" id="KW-0472">Membrane</keyword>
<feature type="transmembrane region" description="Helical" evidence="1">
    <location>
        <begin position="41"/>
        <end position="61"/>
    </location>
</feature>
<dbReference type="SUPFAM" id="SSF55073">
    <property type="entry name" value="Nucleotide cyclase"/>
    <property type="match status" value="1"/>
</dbReference>
<gene>
    <name evidence="4" type="primary">rpfG_3</name>
    <name evidence="4" type="ORF">BkAM31D_24045</name>
</gene>
<dbReference type="Pfam" id="PF13487">
    <property type="entry name" value="HD_5"/>
    <property type="match status" value="1"/>
</dbReference>
<feature type="domain" description="HD-GYP" evidence="3">
    <location>
        <begin position="411"/>
        <end position="604"/>
    </location>
</feature>
<protein>
    <submittedName>
        <fullName evidence="4">Cyclic di-GMP phosphodiesterase response regulator RpfG</fullName>
        <ecNumber evidence="4">3.1.4.52</ecNumber>
    </submittedName>
</protein>
<dbReference type="CDD" id="cd00077">
    <property type="entry name" value="HDc"/>
    <property type="match status" value="1"/>
</dbReference>
<feature type="transmembrane region" description="Helical" evidence="1">
    <location>
        <begin position="73"/>
        <end position="99"/>
    </location>
</feature>
<feature type="transmembrane region" description="Helical" evidence="1">
    <location>
        <begin position="207"/>
        <end position="224"/>
    </location>
</feature>
<dbReference type="Proteomes" id="UP000193006">
    <property type="component" value="Chromosome"/>
</dbReference>
<dbReference type="GO" id="GO:0071111">
    <property type="term" value="F:cyclic-guanylate-specific phosphodiesterase activity"/>
    <property type="evidence" value="ECO:0007669"/>
    <property type="project" value="UniProtKB-EC"/>
</dbReference>
<dbReference type="CDD" id="cd01949">
    <property type="entry name" value="GGDEF"/>
    <property type="match status" value="1"/>
</dbReference>
<dbReference type="Pfam" id="PF00990">
    <property type="entry name" value="GGDEF"/>
    <property type="match status" value="1"/>
</dbReference>
<dbReference type="InterPro" id="IPR043128">
    <property type="entry name" value="Rev_trsase/Diguanyl_cyclase"/>
</dbReference>
<keyword evidence="1" id="KW-1133">Transmembrane helix</keyword>
<dbReference type="EC" id="3.1.4.52" evidence="4"/>
<evidence type="ECO:0000313" key="5">
    <source>
        <dbReference type="Proteomes" id="UP000193006"/>
    </source>
</evidence>